<name>A0AAD4LR59_9AGAM</name>
<gene>
    <name evidence="3" type="ORF">EDB92DRAFT_964587</name>
</gene>
<evidence type="ECO:0000256" key="1">
    <source>
        <dbReference type="SAM" id="MobiDB-lite"/>
    </source>
</evidence>
<sequence length="229" mass="24937">MNPKTIISAVAIEAPCIYFVSFMWLATGAYAEHSIQSGTNCFPVSVGPYCTEHKVLEGISFINWIQLMLYANTLMTVATICHVRKHRVWLCPVKELPRFSAPAITFGPRPDIGFDTPFMVKSNESTVPILGDSTQPEDSRASHQFRSRIAFPPHPPARPGLPPSASSSSPLPSSDSIASLVPMAVTRPDVATPQNHTTYPQSDTGHRILTRGEPPTYSGPGSTYELISV</sequence>
<protein>
    <submittedName>
        <fullName evidence="3">Uncharacterized protein</fullName>
    </submittedName>
</protein>
<keyword evidence="2" id="KW-1133">Transmembrane helix</keyword>
<proteinExistence type="predicted"/>
<organism evidence="3 4">
    <name type="scientific">Lactarius akahatsu</name>
    <dbReference type="NCBI Taxonomy" id="416441"/>
    <lineage>
        <taxon>Eukaryota</taxon>
        <taxon>Fungi</taxon>
        <taxon>Dikarya</taxon>
        <taxon>Basidiomycota</taxon>
        <taxon>Agaricomycotina</taxon>
        <taxon>Agaricomycetes</taxon>
        <taxon>Russulales</taxon>
        <taxon>Russulaceae</taxon>
        <taxon>Lactarius</taxon>
    </lineage>
</organism>
<feature type="transmembrane region" description="Helical" evidence="2">
    <location>
        <begin position="6"/>
        <end position="26"/>
    </location>
</feature>
<keyword evidence="4" id="KW-1185">Reference proteome</keyword>
<feature type="region of interest" description="Disordered" evidence="1">
    <location>
        <begin position="188"/>
        <end position="229"/>
    </location>
</feature>
<evidence type="ECO:0000313" key="4">
    <source>
        <dbReference type="Proteomes" id="UP001201163"/>
    </source>
</evidence>
<feature type="compositionally biased region" description="Low complexity" evidence="1">
    <location>
        <begin position="163"/>
        <end position="176"/>
    </location>
</feature>
<accession>A0AAD4LR59</accession>
<dbReference type="AlphaFoldDB" id="A0AAD4LR59"/>
<evidence type="ECO:0000256" key="2">
    <source>
        <dbReference type="SAM" id="Phobius"/>
    </source>
</evidence>
<feature type="compositionally biased region" description="Polar residues" evidence="1">
    <location>
        <begin position="192"/>
        <end position="203"/>
    </location>
</feature>
<evidence type="ECO:0000313" key="3">
    <source>
        <dbReference type="EMBL" id="KAH8999428.1"/>
    </source>
</evidence>
<reference evidence="3" key="1">
    <citation type="submission" date="2022-01" db="EMBL/GenBank/DDBJ databases">
        <title>Comparative genomics reveals a dynamic genome evolution in the ectomycorrhizal milk-cap (Lactarius) mushrooms.</title>
        <authorList>
            <consortium name="DOE Joint Genome Institute"/>
            <person name="Lebreton A."/>
            <person name="Tang N."/>
            <person name="Kuo A."/>
            <person name="LaButti K."/>
            <person name="Drula E."/>
            <person name="Barry K."/>
            <person name="Clum A."/>
            <person name="Lipzen A."/>
            <person name="Mousain D."/>
            <person name="Ng V."/>
            <person name="Wang R."/>
            <person name="Wang X."/>
            <person name="Dai Y."/>
            <person name="Henrissat B."/>
            <person name="Grigoriev I.V."/>
            <person name="Guerin-Laguette A."/>
            <person name="Yu F."/>
            <person name="Martin F.M."/>
        </authorList>
    </citation>
    <scope>NUCLEOTIDE SEQUENCE</scope>
    <source>
        <strain evidence="3">QP</strain>
    </source>
</reference>
<feature type="compositionally biased region" description="Pro residues" evidence="1">
    <location>
        <begin position="152"/>
        <end position="162"/>
    </location>
</feature>
<dbReference type="EMBL" id="JAKELL010000004">
    <property type="protein sequence ID" value="KAH8999428.1"/>
    <property type="molecule type" value="Genomic_DNA"/>
</dbReference>
<keyword evidence="2" id="KW-0472">Membrane</keyword>
<feature type="region of interest" description="Disordered" evidence="1">
    <location>
        <begin position="149"/>
        <end position="176"/>
    </location>
</feature>
<keyword evidence="2" id="KW-0812">Transmembrane</keyword>
<comment type="caution">
    <text evidence="3">The sequence shown here is derived from an EMBL/GenBank/DDBJ whole genome shotgun (WGS) entry which is preliminary data.</text>
</comment>
<dbReference type="Proteomes" id="UP001201163">
    <property type="component" value="Unassembled WGS sequence"/>
</dbReference>